<evidence type="ECO:0000256" key="6">
    <source>
        <dbReference type="ARBA" id="ARBA00023125"/>
    </source>
</evidence>
<reference evidence="9 10" key="1">
    <citation type="submission" date="2019-02" db="EMBL/GenBank/DDBJ databases">
        <title>Draft genome sequence of Arthrospira platensis NIES-3787.</title>
        <authorList>
            <person name="Yamaguchi H."/>
            <person name="Suzuki S."/>
            <person name="Kawachi M."/>
        </authorList>
    </citation>
    <scope>NUCLEOTIDE SEQUENCE [LARGE SCALE GENOMIC DNA]</scope>
    <source>
        <strain evidence="9 10">NIES-3787</strain>
    </source>
</reference>
<dbReference type="EMBL" id="BJCH01000039">
    <property type="protein sequence ID" value="GCL47295.1"/>
    <property type="molecule type" value="Genomic_DNA"/>
</dbReference>
<dbReference type="GO" id="GO:0106300">
    <property type="term" value="P:protein-DNA covalent cross-linking repair"/>
    <property type="evidence" value="ECO:0007669"/>
    <property type="project" value="InterPro"/>
</dbReference>
<keyword evidence="7" id="KW-0456">Lyase</keyword>
<sequence>MCAHYHSVTDPTKLRQYFGVDAPSGAVKSDVWPGYSSVFIRRHPHADVGDEAVLNREAVVGRFGLIPHWSKDDKISRHTYNARSETVMEKPSFRDAWRKAQHCIIPAAGIYEPDWRSGKAVATRIEGSDGQPLGIAGLWSTWRSPTGEMINSFTMLTINADDHPLMRNFHRPEDEKRMVVILSPDYFDAWLSAKAEQSDRFFIPYPANHLRVIP</sequence>
<keyword evidence="5" id="KW-0190">Covalent protein-DNA linkage</keyword>
<keyword evidence="4 8" id="KW-0378">Hydrolase</keyword>
<dbReference type="SUPFAM" id="SSF143081">
    <property type="entry name" value="BB1717-like"/>
    <property type="match status" value="1"/>
</dbReference>
<dbReference type="InterPro" id="IPR036590">
    <property type="entry name" value="SRAP-like"/>
</dbReference>
<evidence type="ECO:0000256" key="4">
    <source>
        <dbReference type="ARBA" id="ARBA00022801"/>
    </source>
</evidence>
<comment type="similarity">
    <text evidence="1 8">Belongs to the SOS response-associated peptidase family.</text>
</comment>
<name>A0A6H9GJM5_MICAE</name>
<dbReference type="EC" id="3.4.-.-" evidence="8"/>
<evidence type="ECO:0000256" key="1">
    <source>
        <dbReference type="ARBA" id="ARBA00008136"/>
    </source>
</evidence>
<evidence type="ECO:0000256" key="3">
    <source>
        <dbReference type="ARBA" id="ARBA00022763"/>
    </source>
</evidence>
<gene>
    <name evidence="9" type="ORF">NIES3787_30010</name>
</gene>
<keyword evidence="6" id="KW-0238">DNA-binding</keyword>
<organism evidence="9 10">
    <name type="scientific">Microcystis aeruginosa NIES-3787</name>
    <dbReference type="NCBI Taxonomy" id="2517782"/>
    <lineage>
        <taxon>Bacteria</taxon>
        <taxon>Bacillati</taxon>
        <taxon>Cyanobacteriota</taxon>
        <taxon>Cyanophyceae</taxon>
        <taxon>Oscillatoriophycideae</taxon>
        <taxon>Chroococcales</taxon>
        <taxon>Microcystaceae</taxon>
        <taxon>Microcystis</taxon>
    </lineage>
</organism>
<dbReference type="Proteomes" id="UP000438874">
    <property type="component" value="Unassembled WGS sequence"/>
</dbReference>
<dbReference type="GO" id="GO:0008233">
    <property type="term" value="F:peptidase activity"/>
    <property type="evidence" value="ECO:0007669"/>
    <property type="project" value="UniProtKB-KW"/>
</dbReference>
<dbReference type="InterPro" id="IPR003738">
    <property type="entry name" value="SRAP"/>
</dbReference>
<comment type="caution">
    <text evidence="9">The sequence shown here is derived from an EMBL/GenBank/DDBJ whole genome shotgun (WGS) entry which is preliminary data.</text>
</comment>
<dbReference type="GO" id="GO:0003697">
    <property type="term" value="F:single-stranded DNA binding"/>
    <property type="evidence" value="ECO:0007669"/>
    <property type="project" value="InterPro"/>
</dbReference>
<evidence type="ECO:0000256" key="2">
    <source>
        <dbReference type="ARBA" id="ARBA00022670"/>
    </source>
</evidence>
<protein>
    <recommendedName>
        <fullName evidence="8">Abasic site processing protein</fullName>
        <ecNumber evidence="8">3.4.-.-</ecNumber>
    </recommendedName>
</protein>
<dbReference type="PANTHER" id="PTHR13604:SF0">
    <property type="entry name" value="ABASIC SITE PROCESSING PROTEIN HMCES"/>
    <property type="match status" value="1"/>
</dbReference>
<dbReference type="GO" id="GO:0006508">
    <property type="term" value="P:proteolysis"/>
    <property type="evidence" value="ECO:0007669"/>
    <property type="project" value="UniProtKB-KW"/>
</dbReference>
<evidence type="ECO:0000256" key="8">
    <source>
        <dbReference type="RuleBase" id="RU364100"/>
    </source>
</evidence>
<proteinExistence type="inferred from homology"/>
<dbReference type="Gene3D" id="3.90.1680.10">
    <property type="entry name" value="SOS response associated peptidase-like"/>
    <property type="match status" value="1"/>
</dbReference>
<dbReference type="Pfam" id="PF02586">
    <property type="entry name" value="SRAP"/>
    <property type="match status" value="1"/>
</dbReference>
<dbReference type="PANTHER" id="PTHR13604">
    <property type="entry name" value="DC12-RELATED"/>
    <property type="match status" value="1"/>
</dbReference>
<keyword evidence="3" id="KW-0227">DNA damage</keyword>
<keyword evidence="2 8" id="KW-0645">Protease</keyword>
<evidence type="ECO:0000313" key="10">
    <source>
        <dbReference type="Proteomes" id="UP000438874"/>
    </source>
</evidence>
<evidence type="ECO:0000256" key="7">
    <source>
        <dbReference type="ARBA" id="ARBA00023239"/>
    </source>
</evidence>
<evidence type="ECO:0000256" key="5">
    <source>
        <dbReference type="ARBA" id="ARBA00023124"/>
    </source>
</evidence>
<dbReference type="AlphaFoldDB" id="A0A6H9GJM5"/>
<evidence type="ECO:0000313" key="9">
    <source>
        <dbReference type="EMBL" id="GCL47295.1"/>
    </source>
</evidence>
<dbReference type="GO" id="GO:0016829">
    <property type="term" value="F:lyase activity"/>
    <property type="evidence" value="ECO:0007669"/>
    <property type="project" value="UniProtKB-KW"/>
</dbReference>
<accession>A0A6H9GJM5</accession>